<reference evidence="2 4" key="2">
    <citation type="submission" date="2024-01" db="EMBL/GenBank/DDBJ databases">
        <title>Comparative Genomics of Leclercia adecarboxylata Strains Isolated from Several Sources.</title>
        <authorList>
            <person name="Yescas-Zazueta V."/>
            <person name="Balbuena-Alonso M.G."/>
            <person name="Valencia D."/>
            <person name="Mendez-Pfeiffer P.A."/>
            <person name="Ballesteros-Monrreal M.G."/>
            <person name="Rocha-Gracia R.D.C."/>
            <person name="Barrios-Villa E."/>
        </authorList>
    </citation>
    <scope>NUCLEOTIDE SEQUENCE [LARGE SCALE GENOMIC DNA]</scope>
    <source>
        <strain evidence="2 4">33MEM</strain>
    </source>
</reference>
<dbReference type="Proteomes" id="UP001149314">
    <property type="component" value="Unassembled WGS sequence"/>
</dbReference>
<dbReference type="AlphaFoldDB" id="A0A9X3YE23"/>
<organism evidence="1 3">
    <name type="scientific">Leclercia adecarboxylata</name>
    <dbReference type="NCBI Taxonomy" id="83655"/>
    <lineage>
        <taxon>Bacteria</taxon>
        <taxon>Pseudomonadati</taxon>
        <taxon>Pseudomonadota</taxon>
        <taxon>Gammaproteobacteria</taxon>
        <taxon>Enterobacterales</taxon>
        <taxon>Enterobacteriaceae</taxon>
        <taxon>Leclercia</taxon>
    </lineage>
</organism>
<dbReference type="RefSeq" id="WP_191152919.1">
    <property type="nucleotide sequence ID" value="NZ_CP060824.1"/>
</dbReference>
<reference evidence="1" key="1">
    <citation type="journal article" date="2023" name="Genes Genomics">
        <title>Genomic insights of Leclercia adecarboxylata strains linked to an outbreak in public hospitals in Mexico.</title>
        <authorList>
            <person name="Barrios-Villa E."/>
            <person name="Pacheco-Flores B."/>
            <person name="Lozano-Zarain P."/>
            <person name="Del Campo-Ortega R."/>
            <person name="de Jesus Ascencio-Montiel I."/>
            <person name="Gonzalez-Leon M."/>
            <person name="Camorlinga-Ponce M."/>
            <person name="Gaytan Cervantes F.J."/>
            <person name="Gonzalez Torres C."/>
            <person name="Aguilar E."/>
            <person name="Gonzalez Ibarra J."/>
            <person name="Torres Lopez F.J."/>
            <person name="Rosas-Vargas H."/>
            <person name="Gonzalez-Bonilla C.R."/>
            <person name="Del Carmen Rocha-Gracia R."/>
        </authorList>
    </citation>
    <scope>NUCLEOTIDE SEQUENCE</scope>
    <source>
        <strain evidence="1">Lac40</strain>
    </source>
</reference>
<evidence type="ECO:0000313" key="4">
    <source>
        <dbReference type="Proteomes" id="UP001357437"/>
    </source>
</evidence>
<evidence type="ECO:0000313" key="3">
    <source>
        <dbReference type="Proteomes" id="UP001149314"/>
    </source>
</evidence>
<name>A0A9X3YE23_9ENTR</name>
<proteinExistence type="predicted"/>
<keyword evidence="4" id="KW-1185">Reference proteome</keyword>
<accession>A0A9X3YE23</accession>
<gene>
    <name evidence="1" type="ORF">OEZ79_23360</name>
    <name evidence="2" type="ORF">VOF76_27230</name>
</gene>
<evidence type="ECO:0000313" key="1">
    <source>
        <dbReference type="EMBL" id="MDC6641163.1"/>
    </source>
</evidence>
<protein>
    <submittedName>
        <fullName evidence="1">Uncharacterized protein</fullName>
    </submittedName>
</protein>
<evidence type="ECO:0000313" key="2">
    <source>
        <dbReference type="EMBL" id="MEC3939790.1"/>
    </source>
</evidence>
<dbReference type="EMBL" id="JAYMCU010000368">
    <property type="protein sequence ID" value="MEC3939790.1"/>
    <property type="molecule type" value="Genomic_DNA"/>
</dbReference>
<dbReference type="Proteomes" id="UP001357437">
    <property type="component" value="Unassembled WGS sequence"/>
</dbReference>
<dbReference type="EMBL" id="JAOURS010000043">
    <property type="protein sequence ID" value="MDC6641163.1"/>
    <property type="molecule type" value="Genomic_DNA"/>
</dbReference>
<sequence>MDVNTSKKSVLQIGNTIIWDVDLGEDENWQPEFHATVLYDGDDKPYRAAITRQWCEKYASDLDYITLLRTLKMFAAPPATAQLKISLSNIQEAREQTSTSTKVNEVRSYLAKLRKR</sequence>
<comment type="caution">
    <text evidence="1">The sequence shown here is derived from an EMBL/GenBank/DDBJ whole genome shotgun (WGS) entry which is preliminary data.</text>
</comment>